<protein>
    <submittedName>
        <fullName evidence="2">Uncharacterized protein</fullName>
    </submittedName>
</protein>
<dbReference type="OrthoDB" id="8526439at2"/>
<gene>
    <name evidence="2" type="ORF">SAMN05444142_102283</name>
</gene>
<evidence type="ECO:0000313" key="3">
    <source>
        <dbReference type="Proteomes" id="UP000324252"/>
    </source>
</evidence>
<sequence length="75" mass="8692">MSRSHRKTPIIGVTKAPSDKSFKTSEHRRARRALNQIDLTADDAPHEKQFGDPWRPDKDGKHPFDPKECPELMRK</sequence>
<reference evidence="2 3" key="1">
    <citation type="submission" date="2016-11" db="EMBL/GenBank/DDBJ databases">
        <authorList>
            <person name="Varghese N."/>
            <person name="Submissions S."/>
        </authorList>
    </citation>
    <scope>NUCLEOTIDE SEQUENCE [LARGE SCALE GENOMIC DNA]</scope>
    <source>
        <strain evidence="2 3">DSM 29620</strain>
    </source>
</reference>
<evidence type="ECO:0000256" key="1">
    <source>
        <dbReference type="SAM" id="MobiDB-lite"/>
    </source>
</evidence>
<feature type="compositionally biased region" description="Basic and acidic residues" evidence="1">
    <location>
        <begin position="43"/>
        <end position="75"/>
    </location>
</feature>
<dbReference type="EMBL" id="FQZZ01000002">
    <property type="protein sequence ID" value="SHJ89395.1"/>
    <property type="molecule type" value="Genomic_DNA"/>
</dbReference>
<dbReference type="RefSeq" id="WP_149787950.1">
    <property type="nucleotide sequence ID" value="NZ_FNIO01000003.1"/>
</dbReference>
<keyword evidence="3" id="KW-1185">Reference proteome</keyword>
<dbReference type="Proteomes" id="UP000324252">
    <property type="component" value="Unassembled WGS sequence"/>
</dbReference>
<name>A0A1H0GLN3_9RHOB</name>
<proteinExistence type="predicted"/>
<dbReference type="AlphaFoldDB" id="A0A1H0GLN3"/>
<accession>A0A1H0GLN3</accession>
<evidence type="ECO:0000313" key="2">
    <source>
        <dbReference type="EMBL" id="SHJ89395.1"/>
    </source>
</evidence>
<feature type="region of interest" description="Disordered" evidence="1">
    <location>
        <begin position="1"/>
        <end position="75"/>
    </location>
</feature>
<organism evidence="2 3">
    <name type="scientific">Lutimaribacter pacificus</name>
    <dbReference type="NCBI Taxonomy" id="391948"/>
    <lineage>
        <taxon>Bacteria</taxon>
        <taxon>Pseudomonadati</taxon>
        <taxon>Pseudomonadota</taxon>
        <taxon>Alphaproteobacteria</taxon>
        <taxon>Rhodobacterales</taxon>
        <taxon>Roseobacteraceae</taxon>
        <taxon>Lutimaribacter</taxon>
    </lineage>
</organism>
<feature type="compositionally biased region" description="Basic and acidic residues" evidence="1">
    <location>
        <begin position="17"/>
        <end position="27"/>
    </location>
</feature>